<keyword evidence="1" id="KW-1133">Transmembrane helix</keyword>
<protein>
    <submittedName>
        <fullName evidence="2">Uncharacterized protein</fullName>
    </submittedName>
</protein>
<accession>A0A750KM03</accession>
<evidence type="ECO:0000256" key="1">
    <source>
        <dbReference type="SAM" id="Phobius"/>
    </source>
</evidence>
<dbReference type="EMBL" id="DAAVPB010000005">
    <property type="protein sequence ID" value="HAF6368816.1"/>
    <property type="molecule type" value="Genomic_DNA"/>
</dbReference>
<evidence type="ECO:0000313" key="2">
    <source>
        <dbReference type="EMBL" id="HAF6368816.1"/>
    </source>
</evidence>
<reference evidence="2" key="1">
    <citation type="journal article" date="2018" name="Genome Biol.">
        <title>SKESA: strategic k-mer extension for scrupulous assemblies.</title>
        <authorList>
            <person name="Souvorov A."/>
            <person name="Agarwala R."/>
            <person name="Lipman D.J."/>
        </authorList>
    </citation>
    <scope>NUCLEOTIDE SEQUENCE</scope>
    <source>
        <strain evidence="2">MA.JE_S09-001881</strain>
    </source>
</reference>
<reference evidence="2" key="2">
    <citation type="submission" date="2020-02" db="EMBL/GenBank/DDBJ databases">
        <authorList>
            <consortium name="NCBI Pathogen Detection Project"/>
        </authorList>
    </citation>
    <scope>NUCLEOTIDE SEQUENCE</scope>
    <source>
        <strain evidence="2">MA.JE_S09-001881</strain>
    </source>
</reference>
<name>A0A750KM03_SALER</name>
<proteinExistence type="predicted"/>
<comment type="caution">
    <text evidence="2">The sequence shown here is derived from an EMBL/GenBank/DDBJ whole genome shotgun (WGS) entry which is preliminary data.</text>
</comment>
<keyword evidence="1" id="KW-0472">Membrane</keyword>
<feature type="transmembrane region" description="Helical" evidence="1">
    <location>
        <begin position="46"/>
        <end position="71"/>
    </location>
</feature>
<organism evidence="2">
    <name type="scientific">Salmonella enterica</name>
    <name type="common">Salmonella choleraesuis</name>
    <dbReference type="NCBI Taxonomy" id="28901"/>
    <lineage>
        <taxon>Bacteria</taxon>
        <taxon>Pseudomonadati</taxon>
        <taxon>Pseudomonadota</taxon>
        <taxon>Gammaproteobacteria</taxon>
        <taxon>Enterobacterales</taxon>
        <taxon>Enterobacteriaceae</taxon>
        <taxon>Salmonella</taxon>
    </lineage>
</organism>
<keyword evidence="1" id="KW-0812">Transmembrane</keyword>
<sequence length="74" mass="7862">MNDTSNVTGNICDTATNICNSVTLSLNSVPVIFSSSGTDFKVSAGYFAAAFIPTLSLWLVAKSSGIILEFIRRL</sequence>
<gene>
    <name evidence="2" type="ORF">G8N11_001650</name>
</gene>
<dbReference type="AlphaFoldDB" id="A0A750KM03"/>